<dbReference type="AlphaFoldDB" id="A0A0L0FGG6"/>
<dbReference type="GO" id="GO:0005737">
    <property type="term" value="C:cytoplasm"/>
    <property type="evidence" value="ECO:0007669"/>
    <property type="project" value="InterPro"/>
</dbReference>
<dbReference type="RefSeq" id="XP_014149776.1">
    <property type="nucleotide sequence ID" value="XM_014294301.1"/>
</dbReference>
<dbReference type="OrthoDB" id="1854502at2759"/>
<feature type="domain" description="Glycolipid transfer protein" evidence="1">
    <location>
        <begin position="10"/>
        <end position="52"/>
    </location>
</feature>
<sequence length="100" mass="11205">MQEFCQTMYDVYTCLDTAYAQTLKNFHSFFDRGAVALALRSAPTREDFVLALQPRQFTVDGTVAEAEALLISHMTEYSKGLSAQLAKCKKLFVNLGLKDT</sequence>
<evidence type="ECO:0000313" key="2">
    <source>
        <dbReference type="EMBL" id="KNC75874.1"/>
    </source>
</evidence>
<dbReference type="Pfam" id="PF08718">
    <property type="entry name" value="GLTP"/>
    <property type="match status" value="1"/>
</dbReference>
<dbReference type="Gene3D" id="1.10.3520.10">
    <property type="entry name" value="Glycolipid transfer protein"/>
    <property type="match status" value="1"/>
</dbReference>
<evidence type="ECO:0000313" key="3">
    <source>
        <dbReference type="Proteomes" id="UP000054560"/>
    </source>
</evidence>
<dbReference type="GO" id="GO:0120013">
    <property type="term" value="F:lipid transfer activity"/>
    <property type="evidence" value="ECO:0007669"/>
    <property type="project" value="InterPro"/>
</dbReference>
<organism evidence="2 3">
    <name type="scientific">Sphaeroforma arctica JP610</name>
    <dbReference type="NCBI Taxonomy" id="667725"/>
    <lineage>
        <taxon>Eukaryota</taxon>
        <taxon>Ichthyosporea</taxon>
        <taxon>Ichthyophonida</taxon>
        <taxon>Sphaeroforma</taxon>
    </lineage>
</organism>
<evidence type="ECO:0000259" key="1">
    <source>
        <dbReference type="Pfam" id="PF08718"/>
    </source>
</evidence>
<dbReference type="Proteomes" id="UP000054560">
    <property type="component" value="Unassembled WGS sequence"/>
</dbReference>
<name>A0A0L0FGG6_9EUKA</name>
<reference evidence="2 3" key="1">
    <citation type="submission" date="2011-02" db="EMBL/GenBank/DDBJ databases">
        <title>The Genome Sequence of Sphaeroforma arctica JP610.</title>
        <authorList>
            <consortium name="The Broad Institute Genome Sequencing Platform"/>
            <person name="Russ C."/>
            <person name="Cuomo C."/>
            <person name="Young S.K."/>
            <person name="Zeng Q."/>
            <person name="Gargeya S."/>
            <person name="Alvarado L."/>
            <person name="Berlin A."/>
            <person name="Chapman S.B."/>
            <person name="Chen Z."/>
            <person name="Freedman E."/>
            <person name="Gellesch M."/>
            <person name="Goldberg J."/>
            <person name="Griggs A."/>
            <person name="Gujja S."/>
            <person name="Heilman E."/>
            <person name="Heiman D."/>
            <person name="Howarth C."/>
            <person name="Mehta T."/>
            <person name="Neiman D."/>
            <person name="Pearson M."/>
            <person name="Roberts A."/>
            <person name="Saif S."/>
            <person name="Shea T."/>
            <person name="Shenoy N."/>
            <person name="Sisk P."/>
            <person name="Stolte C."/>
            <person name="Sykes S."/>
            <person name="White J."/>
            <person name="Yandava C."/>
            <person name="Burger G."/>
            <person name="Gray M.W."/>
            <person name="Holland P.W.H."/>
            <person name="King N."/>
            <person name="Lang F.B.F."/>
            <person name="Roger A.J."/>
            <person name="Ruiz-Trillo I."/>
            <person name="Haas B."/>
            <person name="Nusbaum C."/>
            <person name="Birren B."/>
        </authorList>
    </citation>
    <scope>NUCLEOTIDE SEQUENCE [LARGE SCALE GENOMIC DNA]</scope>
    <source>
        <strain evidence="2 3">JP610</strain>
    </source>
</reference>
<keyword evidence="3" id="KW-1185">Reference proteome</keyword>
<dbReference type="InterPro" id="IPR036497">
    <property type="entry name" value="GLTP_sf"/>
</dbReference>
<dbReference type="SUPFAM" id="SSF110004">
    <property type="entry name" value="Glycolipid transfer protein, GLTP"/>
    <property type="match status" value="1"/>
</dbReference>
<proteinExistence type="predicted"/>
<dbReference type="STRING" id="667725.A0A0L0FGG6"/>
<accession>A0A0L0FGG6</accession>
<dbReference type="GeneID" id="25912113"/>
<protein>
    <recommendedName>
        <fullName evidence="1">Glycolipid transfer protein domain-containing protein</fullName>
    </recommendedName>
</protein>
<dbReference type="EMBL" id="KQ243378">
    <property type="protein sequence ID" value="KNC75874.1"/>
    <property type="molecule type" value="Genomic_DNA"/>
</dbReference>
<gene>
    <name evidence="2" type="ORF">SARC_11609</name>
</gene>
<dbReference type="InterPro" id="IPR014830">
    <property type="entry name" value="Glycolipid_transfer_prot_dom"/>
</dbReference>